<dbReference type="AlphaFoldDB" id="A0AAX2SCC8"/>
<reference evidence="1 2" key="1">
    <citation type="submission" date="2019-03" db="EMBL/GenBank/DDBJ databases">
        <title>Genome Sequencing and Assembly of Various Microbes Isolated from Alder Root Nodule.</title>
        <authorList>
            <person name="Swanson E."/>
            <person name="Sevigny J.L."/>
            <person name="Pesce C."/>
            <person name="Davis I."/>
            <person name="Kleiner V."/>
            <person name="Tisa L."/>
        </authorList>
    </citation>
    <scope>NUCLEOTIDE SEQUENCE [LARGE SCALE GENOMIC DNA]</scope>
    <source>
        <strain evidence="1 2">4R-31</strain>
    </source>
</reference>
<gene>
    <name evidence="1" type="ORF">E4P33_10995</name>
</gene>
<name>A0AAX2SCC8_KOCRH</name>
<dbReference type="Pfam" id="PF11349">
    <property type="entry name" value="DUF3151"/>
    <property type="match status" value="1"/>
</dbReference>
<evidence type="ECO:0000313" key="1">
    <source>
        <dbReference type="EMBL" id="TFH99154.1"/>
    </source>
</evidence>
<sequence>MERRREPCVQWQRTPARPWKGTTVALLGKNLLDEPEPTHLEENEAMIERFEAGDEAEDLAAAFPKEQLPWAILAEEALADGRTLEGYAYARVGYHRGLDSLRAHGWKGHGAVPYAHEPNRGFLRALAALGQAAAQIGESDEAARIEKFLNDSDPEAATQIQAR</sequence>
<dbReference type="EMBL" id="SPNK01000016">
    <property type="protein sequence ID" value="TFH99154.1"/>
    <property type="molecule type" value="Genomic_DNA"/>
</dbReference>
<proteinExistence type="predicted"/>
<organism evidence="1 2">
    <name type="scientific">Kocuria rhizophila</name>
    <dbReference type="NCBI Taxonomy" id="72000"/>
    <lineage>
        <taxon>Bacteria</taxon>
        <taxon>Bacillati</taxon>
        <taxon>Actinomycetota</taxon>
        <taxon>Actinomycetes</taxon>
        <taxon>Micrococcales</taxon>
        <taxon>Micrococcaceae</taxon>
        <taxon>Kocuria</taxon>
    </lineage>
</organism>
<protein>
    <submittedName>
        <fullName evidence="1">DUF3151 domain-containing protein</fullName>
    </submittedName>
</protein>
<dbReference type="InterPro" id="IPR014487">
    <property type="entry name" value="DUF3151"/>
</dbReference>
<evidence type="ECO:0000313" key="2">
    <source>
        <dbReference type="Proteomes" id="UP000298017"/>
    </source>
</evidence>
<keyword evidence="2" id="KW-1185">Reference proteome</keyword>
<comment type="caution">
    <text evidence="1">The sequence shown here is derived from an EMBL/GenBank/DDBJ whole genome shotgun (WGS) entry which is preliminary data.</text>
</comment>
<dbReference type="Proteomes" id="UP000298017">
    <property type="component" value="Unassembled WGS sequence"/>
</dbReference>
<accession>A0AAX2SCC8</accession>